<dbReference type="AlphaFoldDB" id="A0A7W0C6Q4"/>
<dbReference type="GO" id="GO:0043884">
    <property type="term" value="F:CO-methylating acetyl-CoA synthase activity"/>
    <property type="evidence" value="ECO:0007669"/>
    <property type="project" value="UniProtKB-EC"/>
</dbReference>
<dbReference type="Gene3D" id="3.30.1650.10">
    <property type="entry name" value="Bifunctional carbon monoxide dehydrogenase/acetyl-coa synthase(codh/acs), Chain M, domain 3"/>
    <property type="match status" value="1"/>
</dbReference>
<dbReference type="SUPFAM" id="SSF56821">
    <property type="entry name" value="Prismane protein-like"/>
    <property type="match status" value="1"/>
</dbReference>
<comment type="caution">
    <text evidence="3">The sequence shown here is derived from an EMBL/GenBank/DDBJ whole genome shotgun (WGS) entry which is preliminary data.</text>
</comment>
<dbReference type="InterPro" id="IPR004461">
    <property type="entry name" value="CO_DH/Ac-CoA_synth_bsu"/>
</dbReference>
<organism evidence="3 4">
    <name type="scientific">Desulfosalsimonas propionicica</name>
    <dbReference type="NCBI Taxonomy" id="332175"/>
    <lineage>
        <taxon>Bacteria</taxon>
        <taxon>Pseudomonadati</taxon>
        <taxon>Thermodesulfobacteriota</taxon>
        <taxon>Desulfobacteria</taxon>
        <taxon>Desulfobacterales</taxon>
        <taxon>Desulfosalsimonadaceae</taxon>
        <taxon>Desulfosalsimonas</taxon>
    </lineage>
</organism>
<dbReference type="GO" id="GO:0043885">
    <property type="term" value="F:anaerobic carbon-monoxide dehydrogenase activity"/>
    <property type="evidence" value="ECO:0007669"/>
    <property type="project" value="InterPro"/>
</dbReference>
<name>A0A7W0C6Q4_9BACT</name>
<evidence type="ECO:0000313" key="4">
    <source>
        <dbReference type="Proteomes" id="UP000525298"/>
    </source>
</evidence>
<dbReference type="RefSeq" id="WP_181549869.1">
    <property type="nucleotide sequence ID" value="NZ_JACDUS010000001.1"/>
</dbReference>
<evidence type="ECO:0000256" key="1">
    <source>
        <dbReference type="ARBA" id="ARBA00012244"/>
    </source>
</evidence>
<keyword evidence="4" id="KW-1185">Reference proteome</keyword>
<gene>
    <name evidence="3" type="ORF">HNR65_000521</name>
</gene>
<evidence type="ECO:0000313" key="3">
    <source>
        <dbReference type="EMBL" id="MBA2880214.1"/>
    </source>
</evidence>
<dbReference type="EC" id="2.3.1.169" evidence="1"/>
<protein>
    <recommendedName>
        <fullName evidence="1">CO-methylating acetyl-CoA synthase</fullName>
        <ecNumber evidence="1">2.3.1.169</ecNumber>
    </recommendedName>
</protein>
<dbReference type="EMBL" id="JACDUS010000001">
    <property type="protein sequence ID" value="MBA2880214.1"/>
    <property type="molecule type" value="Genomic_DNA"/>
</dbReference>
<dbReference type="Proteomes" id="UP000525298">
    <property type="component" value="Unassembled WGS sequence"/>
</dbReference>
<sequence length="248" mass="28102">MQLFDTIIADTQQLIAKWSDQQAGGGIPVRTVRALDCPSWPPAGDRDIVFQSDTRVELGSPKDESVCFLAWTADAGRVHDGRITLVGPDITEAADVRLPFGKVVLVHGAGFTEENGYERFREMDLSRFDVSLKGYMIRAVSQYMREWSRISRKAAENGLNFNVLGSAMLEKLYAHDYVNAAEIIFVTASPDHVRQLKPMADRFMQYINAMTKMHQEMDFDCDSCEYQEVCDEAEELRGMREKLMAQKD</sequence>
<accession>A0A7W0C6Q4</accession>
<dbReference type="InterPro" id="IPR011254">
    <property type="entry name" value="Prismane-like_sf"/>
</dbReference>
<keyword evidence="2" id="KW-0808">Transferase</keyword>
<dbReference type="InterPro" id="IPR038571">
    <property type="entry name" value="CO_DH/Ac-CoA_synth_bsu_3_sf"/>
</dbReference>
<evidence type="ECO:0000256" key="2">
    <source>
        <dbReference type="ARBA" id="ARBA00022679"/>
    </source>
</evidence>
<dbReference type="GO" id="GO:0006084">
    <property type="term" value="P:acetyl-CoA metabolic process"/>
    <property type="evidence" value="ECO:0007669"/>
    <property type="project" value="InterPro"/>
</dbReference>
<proteinExistence type="predicted"/>
<dbReference type="Pfam" id="PF03598">
    <property type="entry name" value="CdhC"/>
    <property type="match status" value="1"/>
</dbReference>
<reference evidence="3 4" key="1">
    <citation type="submission" date="2020-07" db="EMBL/GenBank/DDBJ databases">
        <title>Genomic Encyclopedia of Type Strains, Phase IV (KMG-IV): sequencing the most valuable type-strain genomes for metagenomic binning, comparative biology and taxonomic classification.</title>
        <authorList>
            <person name="Goeker M."/>
        </authorList>
    </citation>
    <scope>NUCLEOTIDE SEQUENCE [LARGE SCALE GENOMIC DNA]</scope>
    <source>
        <strain evidence="3 4">DSM 17721</strain>
    </source>
</reference>